<gene>
    <name evidence="2" type="ORF">NE579_11870</name>
</gene>
<evidence type="ECO:0000313" key="3">
    <source>
        <dbReference type="Proteomes" id="UP001204562"/>
    </source>
</evidence>
<proteinExistence type="predicted"/>
<dbReference type="InterPro" id="IPR003673">
    <property type="entry name" value="CoA-Trfase_fam_III"/>
</dbReference>
<dbReference type="RefSeq" id="WP_256304408.1">
    <property type="nucleotide sequence ID" value="NZ_JANFYS010000025.1"/>
</dbReference>
<comment type="caution">
    <text evidence="2">The sequence shown here is derived from an EMBL/GenBank/DDBJ whole genome shotgun (WGS) entry which is preliminary data.</text>
</comment>
<dbReference type="PANTHER" id="PTHR48207:SF3">
    <property type="entry name" value="SUCCINATE--HYDROXYMETHYLGLUTARATE COA-TRANSFERASE"/>
    <property type="match status" value="1"/>
</dbReference>
<organism evidence="2 3">
    <name type="scientific">Intestinimonas massiliensis</name>
    <name type="common">ex Afouda et al. 2020</name>
    <dbReference type="NCBI Taxonomy" id="1673721"/>
    <lineage>
        <taxon>Bacteria</taxon>
        <taxon>Bacillati</taxon>
        <taxon>Bacillota</taxon>
        <taxon>Clostridia</taxon>
        <taxon>Eubacteriales</taxon>
        <taxon>Intestinimonas</taxon>
    </lineage>
</organism>
<dbReference type="AlphaFoldDB" id="A0AAW5JMS8"/>
<dbReference type="GO" id="GO:0008410">
    <property type="term" value="F:CoA-transferase activity"/>
    <property type="evidence" value="ECO:0007669"/>
    <property type="project" value="TreeGrafter"/>
</dbReference>
<sequence length="398" mass="43850">MKPLASLRILDLTDGNPYPGSLFADYGAEVLKIEPPGRGDSIRRRGTTGADEPEGLYQSYYNRSKRSVALDLTRNAGQEILRRLIPTCDMLVANVPESRLAALGLGYERLREINPKLIYGVLTPFGEEGPWKDLPDYDLIVMARTGLLEKTGLPDKPTRIGSPLSYYYGAWHLTAGMMAAWLDAQDSGQGRKVSVSCWQAICSIDDTYVQGLQGLNVLPKRIGNGFPTTNPTDTFQCKNGWFALSIGSDAQWLAFAAGAGRDDWGEGTVYAHDPARSMKHYFGELDEQLRDYFRTITIEEADRICREAMVPGGPCNTVRELIDDEQVAARSMIIEVDDPVWGRVKQLGKPAKFLRDDQDDDAAAPAPAPALGAHTDPVLAELGMEEQEIADLRRQGVV</sequence>
<evidence type="ECO:0000313" key="2">
    <source>
        <dbReference type="EMBL" id="MCQ4771153.1"/>
    </source>
</evidence>
<dbReference type="Pfam" id="PF02515">
    <property type="entry name" value="CoA_transf_3"/>
    <property type="match status" value="1"/>
</dbReference>
<dbReference type="InterPro" id="IPR044855">
    <property type="entry name" value="CoA-Trfase_III_dom3_sf"/>
</dbReference>
<dbReference type="EMBL" id="JANFYS010000025">
    <property type="protein sequence ID" value="MCQ4771153.1"/>
    <property type="molecule type" value="Genomic_DNA"/>
</dbReference>
<accession>A0AAW5JMS8</accession>
<dbReference type="PANTHER" id="PTHR48207">
    <property type="entry name" value="SUCCINATE--HYDROXYMETHYLGLUTARATE COA-TRANSFERASE"/>
    <property type="match status" value="1"/>
</dbReference>
<dbReference type="InterPro" id="IPR023606">
    <property type="entry name" value="CoA-Trfase_III_dom_1_sf"/>
</dbReference>
<reference evidence="2" key="1">
    <citation type="submission" date="2022-06" db="EMBL/GenBank/DDBJ databases">
        <title>Isolation of gut microbiota from human fecal samples.</title>
        <authorList>
            <person name="Pamer E.G."/>
            <person name="Barat B."/>
            <person name="Waligurski E."/>
            <person name="Medina S."/>
            <person name="Paddock L."/>
            <person name="Mostad J."/>
        </authorList>
    </citation>
    <scope>NUCLEOTIDE SEQUENCE</scope>
    <source>
        <strain evidence="2">DFI.9.91</strain>
    </source>
</reference>
<dbReference type="Gene3D" id="3.30.1540.10">
    <property type="entry name" value="formyl-coa transferase, domain 3"/>
    <property type="match status" value="1"/>
</dbReference>
<dbReference type="Gene3D" id="3.40.50.10540">
    <property type="entry name" value="Crotonobetainyl-coa:carnitine coa-transferase, domain 1"/>
    <property type="match status" value="1"/>
</dbReference>
<keyword evidence="1 2" id="KW-0808">Transferase</keyword>
<dbReference type="SUPFAM" id="SSF89796">
    <property type="entry name" value="CoA-transferase family III (CaiB/BaiF)"/>
    <property type="match status" value="1"/>
</dbReference>
<dbReference type="InterPro" id="IPR050483">
    <property type="entry name" value="CoA-transferase_III_domain"/>
</dbReference>
<dbReference type="Proteomes" id="UP001204562">
    <property type="component" value="Unassembled WGS sequence"/>
</dbReference>
<evidence type="ECO:0000256" key="1">
    <source>
        <dbReference type="ARBA" id="ARBA00022679"/>
    </source>
</evidence>
<protein>
    <submittedName>
        <fullName evidence="2">CoA transferase</fullName>
    </submittedName>
</protein>
<name>A0AAW5JMS8_9FIRM</name>